<dbReference type="GO" id="GO:0022625">
    <property type="term" value="C:cytosolic large ribosomal subunit"/>
    <property type="evidence" value="ECO:0007669"/>
    <property type="project" value="TreeGrafter"/>
</dbReference>
<dbReference type="Pfam" id="PF00861">
    <property type="entry name" value="Ribosomal_L18p"/>
    <property type="match status" value="1"/>
</dbReference>
<dbReference type="GO" id="GO:0003735">
    <property type="term" value="F:structural constituent of ribosome"/>
    <property type="evidence" value="ECO:0007669"/>
    <property type="project" value="InterPro"/>
</dbReference>
<evidence type="ECO:0000256" key="3">
    <source>
        <dbReference type="ARBA" id="ARBA00022884"/>
    </source>
</evidence>
<keyword evidence="2 7" id="KW-0699">rRNA-binding</keyword>
<dbReference type="CDD" id="cd00432">
    <property type="entry name" value="Ribosomal_L18_L5e"/>
    <property type="match status" value="1"/>
</dbReference>
<dbReference type="NCBIfam" id="TIGR00060">
    <property type="entry name" value="L18_bact"/>
    <property type="match status" value="1"/>
</dbReference>
<organism evidence="9 10">
    <name type="scientific">candidate division TA06 bacterium DG_26</name>
    <dbReference type="NCBI Taxonomy" id="1703771"/>
    <lineage>
        <taxon>Bacteria</taxon>
        <taxon>Bacteria division TA06</taxon>
    </lineage>
</organism>
<gene>
    <name evidence="7" type="primary">rplR</name>
    <name evidence="9" type="ORF">AMJ40_02210</name>
</gene>
<accession>A0A0S7WLB0</accession>
<dbReference type="PANTHER" id="PTHR12899">
    <property type="entry name" value="39S RIBOSOMAL PROTEIN L18, MITOCHONDRIAL"/>
    <property type="match status" value="1"/>
</dbReference>
<keyword evidence="4 7" id="KW-0689">Ribosomal protein</keyword>
<dbReference type="Proteomes" id="UP000051124">
    <property type="component" value="Unassembled WGS sequence"/>
</dbReference>
<dbReference type="HAMAP" id="MF_01337_B">
    <property type="entry name" value="Ribosomal_uL18_B"/>
    <property type="match status" value="1"/>
</dbReference>
<reference evidence="9 10" key="1">
    <citation type="journal article" date="2015" name="Microbiome">
        <title>Genomic resolution of linkages in carbon, nitrogen, and sulfur cycling among widespread estuary sediment bacteria.</title>
        <authorList>
            <person name="Baker B.J."/>
            <person name="Lazar C.S."/>
            <person name="Teske A.P."/>
            <person name="Dick G.J."/>
        </authorList>
    </citation>
    <scope>NUCLEOTIDE SEQUENCE [LARGE SCALE GENOMIC DNA]</scope>
    <source>
        <strain evidence="9">DG_26</strain>
    </source>
</reference>
<comment type="subunit">
    <text evidence="7">Part of the 50S ribosomal subunit; part of the 5S rRNA/L5/L18/L25 subcomplex. Contacts the 5S and 23S rRNAs.</text>
</comment>
<evidence type="ECO:0000313" key="10">
    <source>
        <dbReference type="Proteomes" id="UP000051124"/>
    </source>
</evidence>
<dbReference type="AlphaFoldDB" id="A0A0S7WLB0"/>
<dbReference type="SUPFAM" id="SSF53137">
    <property type="entry name" value="Translational machinery components"/>
    <property type="match status" value="1"/>
</dbReference>
<name>A0A0S7WLB0_UNCT6</name>
<evidence type="ECO:0000256" key="1">
    <source>
        <dbReference type="ARBA" id="ARBA00007116"/>
    </source>
</evidence>
<sequence length="122" mass="14176">MMEKDKTEARHKRHRRVRKKIHGTREKPRICVYRSLKHMYAQLVDDVEGRTLLTLSTLHKDVREKLNGSMKKSEKSRILGLVFAEKAKQIGVEKVVFDTAGYRYHGRVRTLAEGAREGGLIF</sequence>
<protein>
    <recommendedName>
        <fullName evidence="6 7">Large ribosomal subunit protein uL18</fullName>
    </recommendedName>
</protein>
<dbReference type="InterPro" id="IPR005484">
    <property type="entry name" value="Ribosomal_uL18_bac/plant/anim"/>
</dbReference>
<dbReference type="FunFam" id="3.30.420.100:FF:000001">
    <property type="entry name" value="50S ribosomal protein L18"/>
    <property type="match status" value="1"/>
</dbReference>
<comment type="caution">
    <text evidence="9">The sequence shown here is derived from an EMBL/GenBank/DDBJ whole genome shotgun (WGS) entry which is preliminary data.</text>
</comment>
<dbReference type="Gene3D" id="3.30.420.100">
    <property type="match status" value="1"/>
</dbReference>
<evidence type="ECO:0000256" key="5">
    <source>
        <dbReference type="ARBA" id="ARBA00023274"/>
    </source>
</evidence>
<evidence type="ECO:0000256" key="7">
    <source>
        <dbReference type="HAMAP-Rule" id="MF_01337"/>
    </source>
</evidence>
<dbReference type="PANTHER" id="PTHR12899:SF3">
    <property type="entry name" value="LARGE RIBOSOMAL SUBUNIT PROTEIN UL18M"/>
    <property type="match status" value="1"/>
</dbReference>
<comment type="function">
    <text evidence="7">This is one of the proteins that bind and probably mediate the attachment of the 5S RNA into the large ribosomal subunit, where it forms part of the central protuberance.</text>
</comment>
<feature type="compositionally biased region" description="Basic residues" evidence="8">
    <location>
        <begin position="9"/>
        <end position="22"/>
    </location>
</feature>
<dbReference type="PATRIC" id="fig|1703771.3.peg.290"/>
<evidence type="ECO:0000256" key="8">
    <source>
        <dbReference type="SAM" id="MobiDB-lite"/>
    </source>
</evidence>
<keyword evidence="5 7" id="KW-0687">Ribonucleoprotein</keyword>
<evidence type="ECO:0000256" key="2">
    <source>
        <dbReference type="ARBA" id="ARBA00022730"/>
    </source>
</evidence>
<proteinExistence type="inferred from homology"/>
<keyword evidence="3 7" id="KW-0694">RNA-binding</keyword>
<evidence type="ECO:0000313" key="9">
    <source>
        <dbReference type="EMBL" id="KPJ50665.1"/>
    </source>
</evidence>
<dbReference type="GO" id="GO:0008097">
    <property type="term" value="F:5S rRNA binding"/>
    <property type="evidence" value="ECO:0007669"/>
    <property type="project" value="TreeGrafter"/>
</dbReference>
<dbReference type="EMBL" id="LIZT01000015">
    <property type="protein sequence ID" value="KPJ50665.1"/>
    <property type="molecule type" value="Genomic_DNA"/>
</dbReference>
<evidence type="ECO:0000256" key="6">
    <source>
        <dbReference type="ARBA" id="ARBA00035197"/>
    </source>
</evidence>
<dbReference type="InterPro" id="IPR004389">
    <property type="entry name" value="Ribosomal_uL18_bac-type"/>
</dbReference>
<comment type="similarity">
    <text evidence="1 7">Belongs to the universal ribosomal protein uL18 family.</text>
</comment>
<feature type="region of interest" description="Disordered" evidence="8">
    <location>
        <begin position="1"/>
        <end position="23"/>
    </location>
</feature>
<dbReference type="InterPro" id="IPR057268">
    <property type="entry name" value="Ribosomal_L18"/>
</dbReference>
<evidence type="ECO:0000256" key="4">
    <source>
        <dbReference type="ARBA" id="ARBA00022980"/>
    </source>
</evidence>
<dbReference type="GO" id="GO:0006412">
    <property type="term" value="P:translation"/>
    <property type="evidence" value="ECO:0007669"/>
    <property type="project" value="UniProtKB-UniRule"/>
</dbReference>